<reference evidence="18" key="6">
    <citation type="submission" date="2020-06" db="EMBL/GenBank/DDBJ databases">
        <title>REHAB project genomes.</title>
        <authorList>
            <person name="Shaw L.P."/>
        </authorList>
    </citation>
    <scope>NUCLEOTIDE SEQUENCE [LARGE SCALE GENOMIC DNA]</scope>
    <source>
        <strain evidence="18">RHBSTW-00370</strain>
    </source>
</reference>
<evidence type="ECO:0000313" key="17">
    <source>
        <dbReference type="Proteomes" id="UP000263627"/>
    </source>
</evidence>
<dbReference type="EMBL" id="NEFA01000002">
    <property type="protein sequence ID" value="OYR06781.1"/>
    <property type="molecule type" value="Genomic_DNA"/>
</dbReference>
<dbReference type="OrthoDB" id="6506618at2"/>
<reference evidence="6" key="12">
    <citation type="submission" date="2024-02" db="EMBL/GenBank/DDBJ databases">
        <authorList>
            <consortium name="Clinical and Environmental Microbiology Branch: Whole genome sequencing antimicrobial resistance pathogens in the healthcare setting"/>
        </authorList>
    </citation>
    <scope>NUCLEOTIDE SEQUENCE</scope>
    <source>
        <strain evidence="4">2021DK-00049</strain>
        <strain evidence="7">2023GN-00102</strain>
        <strain evidence="5">2023GN-00287</strain>
        <strain evidence="6">Whole organism</strain>
    </source>
</reference>
<reference evidence="8" key="7">
    <citation type="submission" date="2020-09" db="EMBL/GenBank/DDBJ databases">
        <authorList>
            <consortium name="NCBI Pathogen Detection Project"/>
        </authorList>
    </citation>
    <scope>NUCLEOTIDE SEQUENCE</scope>
    <source>
        <strain evidence="9">91871</strain>
        <strain evidence="8">O50</strain>
    </source>
</reference>
<evidence type="ECO:0000313" key="14">
    <source>
        <dbReference type="EMBL" id="WAZ55435.1"/>
    </source>
</evidence>
<dbReference type="EMBL" id="ABKLER030000027">
    <property type="protein sequence ID" value="EMN4147347.1"/>
    <property type="molecule type" value="Genomic_DNA"/>
</dbReference>
<evidence type="ECO:0000313" key="16">
    <source>
        <dbReference type="Proteomes" id="UP000215827"/>
    </source>
</evidence>
<reference evidence="3" key="9">
    <citation type="submission" date="2022-05" db="EMBL/GenBank/DDBJ databases">
        <authorList>
            <person name="Alioto T."/>
            <person name="Alioto T."/>
            <person name="Gomez Garrido J."/>
        </authorList>
    </citation>
    <scope>NUCLEOTIDE SEQUENCE</scope>
    <source>
        <strain evidence="3">112</strain>
    </source>
</reference>
<dbReference type="SUPFAM" id="SSF51197">
    <property type="entry name" value="Clavaminate synthase-like"/>
    <property type="match status" value="1"/>
</dbReference>
<dbReference type="Proteomes" id="UP000263627">
    <property type="component" value="Chromosome"/>
</dbReference>
<dbReference type="EMBL" id="CP056573">
    <property type="protein sequence ID" value="QLV31009.1"/>
    <property type="molecule type" value="Genomic_DNA"/>
</dbReference>
<evidence type="ECO:0000313" key="5">
    <source>
        <dbReference type="EMBL" id="ELV3682720.1"/>
    </source>
</evidence>
<evidence type="ECO:0000313" key="8">
    <source>
        <dbReference type="EMBL" id="HAT3897576.1"/>
    </source>
</evidence>
<evidence type="ECO:0000313" key="7">
    <source>
        <dbReference type="EMBL" id="EMN4147347.1"/>
    </source>
</evidence>
<dbReference type="Proteomes" id="UP001169574">
    <property type="component" value="Unassembled WGS sequence"/>
</dbReference>
<evidence type="ECO:0000313" key="11">
    <source>
        <dbReference type="EMBL" id="MDW2762064.1"/>
    </source>
</evidence>
<dbReference type="EMBL" id="CP032184">
    <property type="protein sequence ID" value="AXZ47842.1"/>
    <property type="molecule type" value="Genomic_DNA"/>
</dbReference>
<evidence type="ECO:0000313" key="4">
    <source>
        <dbReference type="EMBL" id="EHT9939354.1"/>
    </source>
</evidence>
<evidence type="ECO:0000313" key="6">
    <source>
        <dbReference type="EMBL" id="EMM7455934.1"/>
    </source>
</evidence>
<dbReference type="EMBL" id="DACSXJ010000010">
    <property type="protein sequence ID" value="HAT3897576.1"/>
    <property type="molecule type" value="Genomic_DNA"/>
</dbReference>
<dbReference type="Gene3D" id="2.60.120.10">
    <property type="entry name" value="Jelly Rolls"/>
    <property type="match status" value="1"/>
</dbReference>
<keyword evidence="19" id="KW-1185">Reference proteome</keyword>
<proteinExistence type="predicted"/>
<gene>
    <name evidence="11" type="primary">yeaR</name>
    <name evidence="3" type="ORF">AI2935V1_2933</name>
    <name evidence="2" type="ORF">AM363_13375</name>
    <name evidence="10" type="ORF">AN672_22095</name>
    <name evidence="12" type="ORF">B9P89_01955</name>
    <name evidence="13" type="ORF">HV178_13930</name>
    <name evidence="8" type="ORF">I9Y29_002001</name>
    <name evidence="9" type="ORF">KV121_000064</name>
    <name evidence="4" type="ORF">KY227_002427</name>
    <name evidence="14" type="ORF">O4000_13970</name>
    <name evidence="6" type="ORF">P7U51_000380</name>
    <name evidence="7" type="ORF">PQQ21_004671</name>
    <name evidence="11" type="ORF">RYZ67_26900</name>
    <name evidence="5" type="ORF">SGX49_005224</name>
</gene>
<dbReference type="GeneID" id="89548609"/>
<reference evidence="12 16" key="3">
    <citation type="submission" date="2017-04" db="EMBL/GenBank/DDBJ databases">
        <title>Emergence of KPC-2-producing Citrobacter isolates from sediments of a Chinese river.</title>
        <authorList>
            <person name="Zheng B."/>
        </authorList>
    </citation>
    <scope>NUCLEOTIDE SEQUENCE [LARGE SCALE GENOMIC DNA]</scope>
    <source>
        <strain evidence="12 16">C191</strain>
    </source>
</reference>
<reference evidence="14" key="10">
    <citation type="submission" date="2022-12" db="EMBL/GenBank/DDBJ databases">
        <title>2953647.</title>
        <authorList>
            <person name="Hergert J."/>
            <person name="Casey R."/>
            <person name="Wagner J."/>
            <person name="Young E.L."/>
            <person name="Oakeson K.F."/>
        </authorList>
    </citation>
    <scope>NUCLEOTIDE SEQUENCE</scope>
    <source>
        <strain evidence="14">2953647</strain>
    </source>
</reference>
<evidence type="ECO:0000313" key="15">
    <source>
        <dbReference type="Proteomes" id="UP000050520"/>
    </source>
</evidence>
<evidence type="ECO:0000313" key="12">
    <source>
        <dbReference type="EMBL" id="OYR06781.1"/>
    </source>
</evidence>
<dbReference type="AlphaFoldDB" id="A0A0A5SXT6"/>
<dbReference type="RefSeq" id="WP_003030735.1">
    <property type="nucleotide sequence ID" value="NZ_AP026940.1"/>
</dbReference>
<evidence type="ECO:0000313" key="3">
    <source>
        <dbReference type="EMBL" id="CAH6596369.1"/>
    </source>
</evidence>
<dbReference type="Proteomes" id="UP000855471">
    <property type="component" value="Unassembled WGS sequence"/>
</dbReference>
<dbReference type="InterPro" id="IPR014510">
    <property type="entry name" value="Tellurite-R_YeaR"/>
</dbReference>
<dbReference type="InterPro" id="IPR014710">
    <property type="entry name" value="RmlC-like_jellyroll"/>
</dbReference>
<reference evidence="13" key="8">
    <citation type="journal article" date="2021" name="Microb. Genom.">
        <title>A genomic epidemiological study shows that prevalence of antimicrobial resistance in Enterobacterales is associated with the livestock host, as well as antimicrobial usage.</title>
        <authorList>
            <person name="AbuOun M."/>
            <person name="Jones H."/>
            <person name="Stubberfield E."/>
            <person name="Gilson D."/>
            <person name="Shaw L.P."/>
            <person name="Hubbard A.T.M."/>
            <person name="Chau K.K."/>
            <person name="Sebra R."/>
            <person name="Peto T.E.A."/>
            <person name="Crook D.W."/>
            <person name="Read D.S."/>
            <person name="Gweon H.S."/>
            <person name="Walker A.S."/>
            <person name="Stoesser N."/>
            <person name="Smith R.P."/>
            <person name="Anjum M.F."/>
            <person name="On Behalf Of The Rehab Consortium."/>
        </authorList>
    </citation>
    <scope>NUCLEOTIDE SEQUENCE</scope>
    <source>
        <strain evidence="13">RHBSTW-00370</strain>
    </source>
</reference>
<dbReference type="EMBL" id="LJEB01000110">
    <property type="protein sequence ID" value="KPR51888.1"/>
    <property type="molecule type" value="Genomic_DNA"/>
</dbReference>
<dbReference type="Proteomes" id="UP000512222">
    <property type="component" value="Chromosome"/>
</dbReference>
<dbReference type="InterPro" id="IPR015392">
    <property type="entry name" value="TehB/YeaR-like_dom"/>
</dbReference>
<sequence length="120" mass="13718">MLQIPQNHIHTRSTPFWNKETAPAGIFERHLDKGTRAGVYPRLSVMQGAVKYLGYADEHSPEPVEVMVIEAGQFGVFPPEKWHNIEVMTDDTYFNIDFFVAPEVLMESANQRKVVRTGKE</sequence>
<protein>
    <submittedName>
        <fullName evidence="8 11">DUF1971 domain-containing protein</fullName>
    </submittedName>
</protein>
<evidence type="ECO:0000259" key="1">
    <source>
        <dbReference type="Pfam" id="PF09313"/>
    </source>
</evidence>
<reference evidence="10 15" key="2">
    <citation type="journal article" date="2017" name="PLoS ONE">
        <title>Genomic and phenotypic characterisation of fluoroquinolone resistance mechanisms in Enterobacteriaceae in Durban, South Africa.</title>
        <authorList>
            <person name="Osei Sekyere J."/>
            <person name="Amoako D.G."/>
        </authorList>
    </citation>
    <scope>NUCLEOTIDE SEQUENCE [LARGE SCALE GENOMIC DNA]</scope>
    <source>
        <strain evidence="10 15">ST62:944112508</strain>
    </source>
</reference>
<evidence type="ECO:0000313" key="13">
    <source>
        <dbReference type="EMBL" id="QLV31009.1"/>
    </source>
</evidence>
<dbReference type="EMBL" id="DAESCB010000001">
    <property type="protein sequence ID" value="HBH7040092.1"/>
    <property type="molecule type" value="Genomic_DNA"/>
</dbReference>
<reference evidence="8" key="4">
    <citation type="journal article" date="2018" name="Genome Biol.">
        <title>SKESA: strategic k-mer extension for scrupulous assemblies.</title>
        <authorList>
            <person name="Souvorov A."/>
            <person name="Agarwala R."/>
            <person name="Lipman D.J."/>
        </authorList>
    </citation>
    <scope>NUCLEOTIDE SEQUENCE</scope>
    <source>
        <strain evidence="9">91871</strain>
        <strain evidence="8">O50</strain>
    </source>
</reference>
<dbReference type="EMBL" id="JAWPBU010000071">
    <property type="protein sequence ID" value="MDW2762064.1"/>
    <property type="molecule type" value="Genomic_DNA"/>
</dbReference>
<dbReference type="EMBL" id="CP114564">
    <property type="protein sequence ID" value="WAZ55435.1"/>
    <property type="molecule type" value="Genomic_DNA"/>
</dbReference>
<dbReference type="PIRSF" id="PIRSF020632">
    <property type="entry name" value="YeaR"/>
    <property type="match status" value="1"/>
</dbReference>
<dbReference type="EMBL" id="ABOSXX010000054">
    <property type="protein sequence ID" value="ELV3682720.1"/>
    <property type="molecule type" value="Genomic_DNA"/>
</dbReference>
<evidence type="ECO:0000313" key="10">
    <source>
        <dbReference type="EMBL" id="KPR51888.1"/>
    </source>
</evidence>
<accession>A0A0A5SXT6</accession>
<dbReference type="Proteomes" id="UP001279522">
    <property type="component" value="Unassembled WGS sequence"/>
</dbReference>
<dbReference type="EMBL" id="ABLGCN030000001">
    <property type="protein sequence ID" value="EMM7455934.1"/>
    <property type="molecule type" value="Genomic_DNA"/>
</dbReference>
<reference evidence="2 17" key="5">
    <citation type="submission" date="2018-09" db="EMBL/GenBank/DDBJ databases">
        <title>Whole genome sequencing of Citrobacter freundii AR_0116.</title>
        <authorList>
            <person name="Conlan S."/>
            <person name="Thomas P.J."/>
            <person name="Mullikin J."/>
            <person name="Frank K.M."/>
            <person name="Segre J.A."/>
        </authorList>
    </citation>
    <scope>NUCLEOTIDE SEQUENCE [LARGE SCALE GENOMIC DNA]</scope>
    <source>
        <strain evidence="2 17">AR_0116</strain>
    </source>
</reference>
<evidence type="ECO:0000313" key="18">
    <source>
        <dbReference type="Proteomes" id="UP000512222"/>
    </source>
</evidence>
<organism evidence="8">
    <name type="scientific">Citrobacter freundii</name>
    <dbReference type="NCBI Taxonomy" id="546"/>
    <lineage>
        <taxon>Bacteria</taxon>
        <taxon>Pseudomonadati</taxon>
        <taxon>Pseudomonadota</taxon>
        <taxon>Gammaproteobacteria</taxon>
        <taxon>Enterobacterales</taxon>
        <taxon>Enterobacteriaceae</taxon>
        <taxon>Citrobacter</taxon>
        <taxon>Citrobacter freundii complex</taxon>
    </lineage>
</organism>
<evidence type="ECO:0000313" key="9">
    <source>
        <dbReference type="EMBL" id="HBH7040092.1"/>
    </source>
</evidence>
<dbReference type="Proteomes" id="UP000050520">
    <property type="component" value="Unassembled WGS sequence"/>
</dbReference>
<evidence type="ECO:0000313" key="2">
    <source>
        <dbReference type="EMBL" id="AXZ47842.1"/>
    </source>
</evidence>
<dbReference type="EMBL" id="ABBJDF010000012">
    <property type="protein sequence ID" value="EHT9939354.1"/>
    <property type="molecule type" value="Genomic_DNA"/>
</dbReference>
<name>A0A0A5SXT6_CITFR</name>
<dbReference type="Pfam" id="PF09313">
    <property type="entry name" value="TehB-like"/>
    <property type="match status" value="1"/>
</dbReference>
<dbReference type="Proteomes" id="UP000885148">
    <property type="component" value="Unassembled WGS sequence"/>
</dbReference>
<dbReference type="Proteomes" id="UP001278087">
    <property type="component" value="Unassembled WGS sequence"/>
</dbReference>
<reference evidence="11" key="11">
    <citation type="submission" date="2023-10" db="EMBL/GenBank/DDBJ databases">
        <title>Fecal carriage and genetic characteristics of carbapenem-resistant Enterobacterales among healthy adults from four provinces of China.</title>
        <authorList>
            <person name="Li Y."/>
            <person name="Zhang R."/>
        </authorList>
    </citation>
    <scope>NUCLEOTIDE SEQUENCE</scope>
    <source>
        <strain evidence="11">HN-136</strain>
    </source>
</reference>
<dbReference type="STRING" id="1333848.CFNIH1_15945"/>
<dbReference type="Proteomes" id="UP000789647">
    <property type="component" value="Chromosome"/>
</dbReference>
<dbReference type="EMBL" id="OW995941">
    <property type="protein sequence ID" value="CAH6596369.1"/>
    <property type="molecule type" value="Genomic_DNA"/>
</dbReference>
<evidence type="ECO:0000313" key="19">
    <source>
        <dbReference type="Proteomes" id="UP001164536"/>
    </source>
</evidence>
<feature type="domain" description="TehB/YeaR-like" evidence="1">
    <location>
        <begin position="12"/>
        <end position="96"/>
    </location>
</feature>
<dbReference type="Proteomes" id="UP001164536">
    <property type="component" value="Chromosome"/>
</dbReference>
<dbReference type="Proteomes" id="UP000215827">
    <property type="component" value="Unassembled WGS sequence"/>
</dbReference>
<reference evidence="15" key="1">
    <citation type="submission" date="2015-09" db="EMBL/GenBank/DDBJ databases">
        <title>Prevalence of NDMs in South Africa.</title>
        <authorList>
            <person name="Osei Sekyere J."/>
            <person name="Govinden U."/>
            <person name="Essack S."/>
            <person name="Haldorsen B."/>
            <person name="Samuelsen O."/>
            <person name="Aasnaes B."/>
            <person name="Sundsfjord A."/>
        </authorList>
    </citation>
    <scope>NUCLEOTIDE SEQUENCE [LARGE SCALE GENOMIC DNA]</scope>
    <source>
        <strain evidence="15">ST62:944112508</strain>
    </source>
</reference>